<dbReference type="AlphaFoldDB" id="A0A6A5V635"/>
<feature type="compositionally biased region" description="Low complexity" evidence="1">
    <location>
        <begin position="106"/>
        <end position="115"/>
    </location>
</feature>
<protein>
    <recommendedName>
        <fullName evidence="4">F-box domain-containing protein</fullName>
    </recommendedName>
</protein>
<feature type="region of interest" description="Disordered" evidence="1">
    <location>
        <begin position="29"/>
        <end position="115"/>
    </location>
</feature>
<organism evidence="2 3">
    <name type="scientific">Bimuria novae-zelandiae CBS 107.79</name>
    <dbReference type="NCBI Taxonomy" id="1447943"/>
    <lineage>
        <taxon>Eukaryota</taxon>
        <taxon>Fungi</taxon>
        <taxon>Dikarya</taxon>
        <taxon>Ascomycota</taxon>
        <taxon>Pezizomycotina</taxon>
        <taxon>Dothideomycetes</taxon>
        <taxon>Pleosporomycetidae</taxon>
        <taxon>Pleosporales</taxon>
        <taxon>Massarineae</taxon>
        <taxon>Didymosphaeriaceae</taxon>
        <taxon>Bimuria</taxon>
    </lineage>
</organism>
<gene>
    <name evidence="2" type="ORF">BU23DRAFT_599981</name>
</gene>
<dbReference type="OrthoDB" id="3694065at2759"/>
<dbReference type="Proteomes" id="UP000800036">
    <property type="component" value="Unassembled WGS sequence"/>
</dbReference>
<feature type="region of interest" description="Disordered" evidence="1">
    <location>
        <begin position="348"/>
        <end position="393"/>
    </location>
</feature>
<evidence type="ECO:0000256" key="1">
    <source>
        <dbReference type="SAM" id="MobiDB-lite"/>
    </source>
</evidence>
<feature type="region of interest" description="Disordered" evidence="1">
    <location>
        <begin position="292"/>
        <end position="317"/>
    </location>
</feature>
<feature type="compositionally biased region" description="Basic and acidic residues" evidence="1">
    <location>
        <begin position="380"/>
        <end position="393"/>
    </location>
</feature>
<evidence type="ECO:0000313" key="3">
    <source>
        <dbReference type="Proteomes" id="UP000800036"/>
    </source>
</evidence>
<keyword evidence="3" id="KW-1185">Reference proteome</keyword>
<name>A0A6A5V635_9PLEO</name>
<feature type="compositionally biased region" description="Basic residues" evidence="1">
    <location>
        <begin position="369"/>
        <end position="379"/>
    </location>
</feature>
<accession>A0A6A5V635</accession>
<evidence type="ECO:0008006" key="4">
    <source>
        <dbReference type="Google" id="ProtNLM"/>
    </source>
</evidence>
<sequence>MAHTLSFSPLSLDLPSSRMSVDFSTFIAAQPKPQKAVPRKPQPPIPGPQGITRKPIERPLPLPNVQEEPEQLSASSSQKSRKWPWATRQQPPGRESPAILPMRKNSNASTTSITSEASTAASSVFSRNHSISTSRTSLSSVDYPDPPWKSYTKPRITLTSLPVSLLETIFEYALCLPLTVSVGPPCSSQRHMQYRYHRAGLDYIDIQLIRKHPLFLVSHHIRAVALDVFLTKCDFVIDLHRIYHTKVSSTVNDNLKAYERFWIAEQPPKMVADTLGQLSRLSLRLPVPSCENGGHRGRAEEDWMDGSDGRGGGGWKIKSLKREQDDAARILRCLEAVMKLVMADPSAAEVRGRDRRSRSRGRSGSLKRSLSRARSKSRGRRVESRADSRQGWDEQSQRRIKRLEVTLVKKTSHVMVLPEVLGLIKLLRSVPVSGFTKYFFELEEQQVLWASKHRKRWQGFEPDGTRLLEDLQNLSIADRPLSPIRTPTQFQFVKVDPSGRLRISSTPVIVLERPEPVPPAPTPVAAPAARRMGLPWARKRTEHQPHGWEQWDEYVRAD</sequence>
<dbReference type="EMBL" id="ML976691">
    <property type="protein sequence ID" value="KAF1971729.1"/>
    <property type="molecule type" value="Genomic_DNA"/>
</dbReference>
<proteinExistence type="predicted"/>
<reference evidence="2" key="1">
    <citation type="journal article" date="2020" name="Stud. Mycol.">
        <title>101 Dothideomycetes genomes: a test case for predicting lifestyles and emergence of pathogens.</title>
        <authorList>
            <person name="Haridas S."/>
            <person name="Albert R."/>
            <person name="Binder M."/>
            <person name="Bloem J."/>
            <person name="Labutti K."/>
            <person name="Salamov A."/>
            <person name="Andreopoulos B."/>
            <person name="Baker S."/>
            <person name="Barry K."/>
            <person name="Bills G."/>
            <person name="Bluhm B."/>
            <person name="Cannon C."/>
            <person name="Castanera R."/>
            <person name="Culley D."/>
            <person name="Daum C."/>
            <person name="Ezra D."/>
            <person name="Gonzalez J."/>
            <person name="Henrissat B."/>
            <person name="Kuo A."/>
            <person name="Liang C."/>
            <person name="Lipzen A."/>
            <person name="Lutzoni F."/>
            <person name="Magnuson J."/>
            <person name="Mondo S."/>
            <person name="Nolan M."/>
            <person name="Ohm R."/>
            <person name="Pangilinan J."/>
            <person name="Park H.-J."/>
            <person name="Ramirez L."/>
            <person name="Alfaro M."/>
            <person name="Sun H."/>
            <person name="Tritt A."/>
            <person name="Yoshinaga Y."/>
            <person name="Zwiers L.-H."/>
            <person name="Turgeon B."/>
            <person name="Goodwin S."/>
            <person name="Spatafora J."/>
            <person name="Crous P."/>
            <person name="Grigoriev I."/>
        </authorList>
    </citation>
    <scope>NUCLEOTIDE SEQUENCE</scope>
    <source>
        <strain evidence="2">CBS 107.79</strain>
    </source>
</reference>
<evidence type="ECO:0000313" key="2">
    <source>
        <dbReference type="EMBL" id="KAF1971729.1"/>
    </source>
</evidence>